<protein>
    <submittedName>
        <fullName evidence="2">Uncharacterized protein</fullName>
    </submittedName>
</protein>
<gene>
    <name evidence="2" type="ORF">MAM1_0002c00197</name>
</gene>
<evidence type="ECO:0000313" key="2">
    <source>
        <dbReference type="EMBL" id="GAN00774.1"/>
    </source>
</evidence>
<dbReference type="Proteomes" id="UP000053815">
    <property type="component" value="Unassembled WGS sequence"/>
</dbReference>
<keyword evidence="3" id="KW-1185">Reference proteome</keyword>
<dbReference type="EMBL" id="DF836291">
    <property type="protein sequence ID" value="GAN00774.1"/>
    <property type="molecule type" value="Genomic_DNA"/>
</dbReference>
<accession>A0A0C9M3U1</accession>
<reference evidence="2" key="1">
    <citation type="submission" date="2014-09" db="EMBL/GenBank/DDBJ databases">
        <title>Draft genome sequence of an oleaginous Mucoromycotina fungus Mucor ambiguus NBRC6742.</title>
        <authorList>
            <person name="Takeda I."/>
            <person name="Yamane N."/>
            <person name="Morita T."/>
            <person name="Tamano K."/>
            <person name="Machida M."/>
            <person name="Baker S."/>
            <person name="Koike H."/>
        </authorList>
    </citation>
    <scope>NUCLEOTIDE SEQUENCE</scope>
    <source>
        <strain evidence="2">NBRC 6742</strain>
    </source>
</reference>
<proteinExistence type="predicted"/>
<evidence type="ECO:0000256" key="1">
    <source>
        <dbReference type="SAM" id="MobiDB-lite"/>
    </source>
</evidence>
<dbReference type="OrthoDB" id="2214756at2759"/>
<organism evidence="2">
    <name type="scientific">Mucor ambiguus</name>
    <dbReference type="NCBI Taxonomy" id="91626"/>
    <lineage>
        <taxon>Eukaryota</taxon>
        <taxon>Fungi</taxon>
        <taxon>Fungi incertae sedis</taxon>
        <taxon>Mucoromycota</taxon>
        <taxon>Mucoromycotina</taxon>
        <taxon>Mucoromycetes</taxon>
        <taxon>Mucorales</taxon>
        <taxon>Mucorineae</taxon>
        <taxon>Mucoraceae</taxon>
        <taxon>Mucor</taxon>
    </lineage>
</organism>
<evidence type="ECO:0000313" key="3">
    <source>
        <dbReference type="Proteomes" id="UP000053815"/>
    </source>
</evidence>
<dbReference type="AlphaFoldDB" id="A0A0C9M3U1"/>
<feature type="compositionally biased region" description="Polar residues" evidence="1">
    <location>
        <begin position="49"/>
        <end position="67"/>
    </location>
</feature>
<feature type="region of interest" description="Disordered" evidence="1">
    <location>
        <begin position="46"/>
        <end position="113"/>
    </location>
</feature>
<name>A0A0C9M3U1_9FUNG</name>
<sequence>MNMAAMTQQEADIHSHNVLYMIPSTKYQFEKDGEKTLLQDHIEDGMPANINQTNRNMFSSRSPTLTGTPRKHVPVQLYDNPSPALSMIDIPSSTRSISRHKKPTNRSRSLSTKKTPVHKYFFHKMKSFFTYSSKN</sequence>